<evidence type="ECO:0000256" key="1">
    <source>
        <dbReference type="SAM" id="Phobius"/>
    </source>
</evidence>
<keyword evidence="1" id="KW-1133">Transmembrane helix</keyword>
<comment type="caution">
    <text evidence="2">The sequence shown here is derived from an EMBL/GenBank/DDBJ whole genome shotgun (WGS) entry which is preliminary data.</text>
</comment>
<evidence type="ECO:0000313" key="3">
    <source>
        <dbReference type="Proteomes" id="UP000554004"/>
    </source>
</evidence>
<feature type="transmembrane region" description="Helical" evidence="1">
    <location>
        <begin position="20"/>
        <end position="44"/>
    </location>
</feature>
<feature type="transmembrane region" description="Helical" evidence="1">
    <location>
        <begin position="65"/>
        <end position="85"/>
    </location>
</feature>
<dbReference type="Pfam" id="PF18901">
    <property type="entry name" value="DUF5657"/>
    <property type="match status" value="1"/>
</dbReference>
<keyword evidence="1" id="KW-0812">Transmembrane</keyword>
<accession>A0A847ET70</accession>
<sequence>MGDQMFDNIVNTDLNFSLNLGGILKLPLILVLLGCLLYAFMLFLKLRILKDTIDLEGSTKMRVLVFLNLLISLIICLVGVIIIVLG</sequence>
<dbReference type="EMBL" id="JAAZAL010000041">
    <property type="protein sequence ID" value="NLE30886.1"/>
    <property type="molecule type" value="Genomic_DNA"/>
</dbReference>
<dbReference type="InterPro" id="IPR043716">
    <property type="entry name" value="DUF5657"/>
</dbReference>
<dbReference type="Proteomes" id="UP000554004">
    <property type="component" value="Unassembled WGS sequence"/>
</dbReference>
<organism evidence="2 3">
    <name type="scientific">Candidatus Dojkabacteria bacterium</name>
    <dbReference type="NCBI Taxonomy" id="2099670"/>
    <lineage>
        <taxon>Bacteria</taxon>
        <taxon>Candidatus Dojkabacteria</taxon>
    </lineage>
</organism>
<keyword evidence="1" id="KW-0472">Membrane</keyword>
<name>A0A847ET70_9BACT</name>
<reference evidence="2 3" key="1">
    <citation type="journal article" date="2020" name="Biotechnol. Biofuels">
        <title>New insights from the biogas microbiome by comprehensive genome-resolved metagenomics of nearly 1600 species originating from multiple anaerobic digesters.</title>
        <authorList>
            <person name="Campanaro S."/>
            <person name="Treu L."/>
            <person name="Rodriguez-R L.M."/>
            <person name="Kovalovszki A."/>
            <person name="Ziels R.M."/>
            <person name="Maus I."/>
            <person name="Zhu X."/>
            <person name="Kougias P.G."/>
            <person name="Basile A."/>
            <person name="Luo G."/>
            <person name="Schluter A."/>
            <person name="Konstantinidis K.T."/>
            <person name="Angelidaki I."/>
        </authorList>
    </citation>
    <scope>NUCLEOTIDE SEQUENCE [LARGE SCALE GENOMIC DNA]</scope>
    <source>
        <strain evidence="2">AS06rmzACSIP_421</strain>
    </source>
</reference>
<evidence type="ECO:0000313" key="2">
    <source>
        <dbReference type="EMBL" id="NLE30886.1"/>
    </source>
</evidence>
<protein>
    <submittedName>
        <fullName evidence="2">Uncharacterized protein</fullName>
    </submittedName>
</protein>
<dbReference type="AlphaFoldDB" id="A0A847ET70"/>
<gene>
    <name evidence="2" type="ORF">GX618_01260</name>
</gene>
<proteinExistence type="predicted"/>